<organism evidence="4 5">
    <name type="scientific">Enterococcus devriesei</name>
    <dbReference type="NCBI Taxonomy" id="319970"/>
    <lineage>
        <taxon>Bacteria</taxon>
        <taxon>Bacillati</taxon>
        <taxon>Bacillota</taxon>
        <taxon>Bacilli</taxon>
        <taxon>Lactobacillales</taxon>
        <taxon>Enterococcaceae</taxon>
        <taxon>Enterococcus</taxon>
    </lineage>
</organism>
<dbReference type="GO" id="GO:0005829">
    <property type="term" value="C:cytosol"/>
    <property type="evidence" value="ECO:0007669"/>
    <property type="project" value="TreeGrafter"/>
</dbReference>
<dbReference type="Gene3D" id="3.30.70.860">
    <property type="match status" value="1"/>
</dbReference>
<comment type="similarity">
    <text evidence="2 3">Belongs to the YajQ family.</text>
</comment>
<dbReference type="PANTHER" id="PTHR30476:SF0">
    <property type="entry name" value="UPF0234 PROTEIN YAJQ"/>
    <property type="match status" value="1"/>
</dbReference>
<evidence type="ECO:0000313" key="4">
    <source>
        <dbReference type="EMBL" id="OJG36997.1"/>
    </source>
</evidence>
<dbReference type="Proteomes" id="UP000183700">
    <property type="component" value="Unassembled WGS sequence"/>
</dbReference>
<dbReference type="PANTHER" id="PTHR30476">
    <property type="entry name" value="UPF0234 PROTEIN YAJQ"/>
    <property type="match status" value="1"/>
</dbReference>
<accession>A0A1L8SY76</accession>
<dbReference type="InterPro" id="IPR007551">
    <property type="entry name" value="YajQ/Smlt4090-like"/>
</dbReference>
<name>A0A1L8SY76_9ENTE</name>
<dbReference type="AlphaFoldDB" id="A0A1L8SY76"/>
<dbReference type="SUPFAM" id="SSF89963">
    <property type="entry name" value="YajQ-like"/>
    <property type="match status" value="2"/>
</dbReference>
<dbReference type="OrthoDB" id="9801447at2"/>
<evidence type="ECO:0000256" key="1">
    <source>
        <dbReference type="ARBA" id="ARBA00022741"/>
    </source>
</evidence>
<comment type="function">
    <text evidence="3">Nucleotide-binding protein.</text>
</comment>
<dbReference type="Pfam" id="PF04461">
    <property type="entry name" value="YajQ"/>
    <property type="match status" value="1"/>
</dbReference>
<gene>
    <name evidence="4" type="ORF">RV00_GL001442</name>
</gene>
<evidence type="ECO:0000256" key="2">
    <source>
        <dbReference type="ARBA" id="ARBA00093450"/>
    </source>
</evidence>
<evidence type="ECO:0000256" key="3">
    <source>
        <dbReference type="HAMAP-Rule" id="MF_00632"/>
    </source>
</evidence>
<dbReference type="RefSeq" id="WP_071861409.1">
    <property type="nucleotide sequence ID" value="NZ_JBHLVS010000012.1"/>
</dbReference>
<keyword evidence="1 3" id="KW-0547">Nucleotide-binding</keyword>
<dbReference type="GO" id="GO:0000166">
    <property type="term" value="F:nucleotide binding"/>
    <property type="evidence" value="ECO:0007669"/>
    <property type="project" value="UniProtKB-UniRule"/>
</dbReference>
<reference evidence="4 5" key="1">
    <citation type="submission" date="2014-12" db="EMBL/GenBank/DDBJ databases">
        <title>Draft genome sequences of 29 type strains of Enterococci.</title>
        <authorList>
            <person name="Zhong Z."/>
            <person name="Sun Z."/>
            <person name="Liu W."/>
            <person name="Zhang W."/>
            <person name="Zhang H."/>
        </authorList>
    </citation>
    <scope>NUCLEOTIDE SEQUENCE [LARGE SCALE GENOMIC DNA]</scope>
    <source>
        <strain evidence="4 5">DSM 22802</strain>
    </source>
</reference>
<dbReference type="EMBL" id="JXKM01000002">
    <property type="protein sequence ID" value="OJG36997.1"/>
    <property type="molecule type" value="Genomic_DNA"/>
</dbReference>
<dbReference type="NCBIfam" id="NF003819">
    <property type="entry name" value="PRK05412.1"/>
    <property type="match status" value="1"/>
</dbReference>
<dbReference type="CDD" id="cd11740">
    <property type="entry name" value="YajQ_like"/>
    <property type="match status" value="1"/>
</dbReference>
<comment type="caution">
    <text evidence="4">The sequence shown here is derived from an EMBL/GenBank/DDBJ whole genome shotgun (WGS) entry which is preliminary data.</text>
</comment>
<sequence length="163" mass="18334">MAKEASFDIVSELNKEEVKNGVQIALKELKNRFDFKGSSFDITTEGNQLVVTAEDDYKIEQVKEVLFSKLIKRGVPLKNIQFSASEHALGGNARQKADLVSGIDKESAKKLTTAIKNSKIKVKAQIQEDQLRVAEKNRDDLQKVIALVKNIDLPIDLQFTNYR</sequence>
<protein>
    <recommendedName>
        <fullName evidence="3">Nucleotide-binding protein RV00_GL001442</fullName>
    </recommendedName>
</protein>
<dbReference type="InterPro" id="IPR035571">
    <property type="entry name" value="UPF0234-like_C"/>
</dbReference>
<dbReference type="STRING" id="319970.RV00_GL001442"/>
<dbReference type="InterPro" id="IPR036183">
    <property type="entry name" value="YajQ-like_sf"/>
</dbReference>
<keyword evidence="5" id="KW-1185">Reference proteome</keyword>
<proteinExistence type="inferred from homology"/>
<dbReference type="Gene3D" id="3.30.70.990">
    <property type="entry name" value="YajQ-like, domain 2"/>
    <property type="match status" value="1"/>
</dbReference>
<dbReference type="InterPro" id="IPR035570">
    <property type="entry name" value="UPF0234_N"/>
</dbReference>
<evidence type="ECO:0000313" key="5">
    <source>
        <dbReference type="Proteomes" id="UP000183700"/>
    </source>
</evidence>
<dbReference type="HAMAP" id="MF_00632">
    <property type="entry name" value="UPF0234"/>
    <property type="match status" value="1"/>
</dbReference>